<protein>
    <recommendedName>
        <fullName evidence="4">Probable glycine dehydrogenase (decarboxylating) subunit 1</fullName>
        <ecNumber evidence="4">1.4.4.2</ecNumber>
    </recommendedName>
    <alternativeName>
        <fullName evidence="4">Glycine cleavage system P-protein subunit 1</fullName>
    </alternativeName>
    <alternativeName>
        <fullName evidence="4">Glycine decarboxylase subunit 1</fullName>
    </alternativeName>
    <alternativeName>
        <fullName evidence="4">Glycine dehydrogenase (aminomethyl-transferring) subunit 1</fullName>
    </alternativeName>
</protein>
<dbReference type="InterPro" id="IPR015424">
    <property type="entry name" value="PyrdxlP-dep_Trfase"/>
</dbReference>
<dbReference type="GO" id="GO:0019464">
    <property type="term" value="P:glycine decarboxylation via glycine cleavage system"/>
    <property type="evidence" value="ECO:0007669"/>
    <property type="project" value="UniProtKB-UniRule"/>
</dbReference>
<dbReference type="CDD" id="cd00613">
    <property type="entry name" value="GDC-P"/>
    <property type="match status" value="1"/>
</dbReference>
<dbReference type="NCBIfam" id="NF001696">
    <property type="entry name" value="PRK00451.1"/>
    <property type="match status" value="1"/>
</dbReference>
<comment type="function">
    <text evidence="1 4">The glycine cleavage system catalyzes the degradation of glycine. The P protein binds the alpha-amino group of glycine through its pyridoxal phosphate cofactor; CO(2) is released and the remaining methylamine moiety is then transferred to the lipoamide cofactor of the H protein.</text>
</comment>
<dbReference type="InterPro" id="IPR015421">
    <property type="entry name" value="PyrdxlP-dep_Trfase_major"/>
</dbReference>
<keyword evidence="2 4" id="KW-0560">Oxidoreductase</keyword>
<gene>
    <name evidence="4" type="primary">gcvPA</name>
    <name evidence="6" type="ORF">BAA01_08785</name>
</gene>
<feature type="domain" description="Glycine cleavage system P-protein N-terminal" evidence="5">
    <location>
        <begin position="4"/>
        <end position="447"/>
    </location>
</feature>
<dbReference type="InterPro" id="IPR049315">
    <property type="entry name" value="GDC-P_N"/>
</dbReference>
<comment type="similarity">
    <text evidence="4">Belongs to the GcvP family. N-terminal subunit subfamily.</text>
</comment>
<reference evidence="7" key="1">
    <citation type="submission" date="2016-06" db="EMBL/GenBank/DDBJ databases">
        <authorList>
            <person name="Nascimento L."/>
            <person name="Pereira R.V."/>
            <person name="Martins L.F."/>
            <person name="Quaggio R.B."/>
            <person name="Silva A.M."/>
            <person name="Setubal J.C."/>
        </authorList>
    </citation>
    <scope>NUCLEOTIDE SEQUENCE [LARGE SCALE GENOMIC DNA]</scope>
</reference>
<evidence type="ECO:0000259" key="5">
    <source>
        <dbReference type="Pfam" id="PF02347"/>
    </source>
</evidence>
<dbReference type="PANTHER" id="PTHR42806:SF1">
    <property type="entry name" value="GLYCINE DEHYDROGENASE (DECARBOXYLATING)"/>
    <property type="match status" value="1"/>
</dbReference>
<evidence type="ECO:0000256" key="1">
    <source>
        <dbReference type="ARBA" id="ARBA00003788"/>
    </source>
</evidence>
<dbReference type="SUPFAM" id="SSF53383">
    <property type="entry name" value="PLP-dependent transferases"/>
    <property type="match status" value="1"/>
</dbReference>
<dbReference type="Gene3D" id="3.40.640.10">
    <property type="entry name" value="Type I PLP-dependent aspartate aminotransferase-like (Major domain)"/>
    <property type="match status" value="1"/>
</dbReference>
<dbReference type="InterPro" id="IPR023010">
    <property type="entry name" value="GcvPA"/>
</dbReference>
<dbReference type="InterPro" id="IPR015422">
    <property type="entry name" value="PyrdxlP-dep_Trfase_small"/>
</dbReference>
<dbReference type="Gene3D" id="3.90.1150.10">
    <property type="entry name" value="Aspartate Aminotransferase, domain 1"/>
    <property type="match status" value="1"/>
</dbReference>
<organism evidence="6 7">
    <name type="scientific">Bacillus thermozeamaize</name>
    <dbReference type="NCBI Taxonomy" id="230954"/>
    <lineage>
        <taxon>Bacteria</taxon>
        <taxon>Bacillati</taxon>
        <taxon>Bacillota</taxon>
        <taxon>Bacilli</taxon>
        <taxon>Bacillales</taxon>
        <taxon>Bacillaceae</taxon>
        <taxon>Bacillus</taxon>
    </lineage>
</organism>
<dbReference type="EC" id="1.4.4.2" evidence="4"/>
<dbReference type="HAMAP" id="MF_00712">
    <property type="entry name" value="GcvPA"/>
    <property type="match status" value="1"/>
</dbReference>
<proteinExistence type="inferred from homology"/>
<dbReference type="PANTHER" id="PTHR42806">
    <property type="entry name" value="GLYCINE CLEAVAGE SYSTEM P-PROTEIN"/>
    <property type="match status" value="1"/>
</dbReference>
<comment type="catalytic activity">
    <reaction evidence="3 4">
        <text>N(6)-[(R)-lipoyl]-L-lysyl-[glycine-cleavage complex H protein] + glycine + H(+) = N(6)-[(R)-S(8)-aminomethyldihydrolipoyl]-L-lysyl-[glycine-cleavage complex H protein] + CO2</text>
        <dbReference type="Rhea" id="RHEA:24304"/>
        <dbReference type="Rhea" id="RHEA-COMP:10494"/>
        <dbReference type="Rhea" id="RHEA-COMP:10495"/>
        <dbReference type="ChEBI" id="CHEBI:15378"/>
        <dbReference type="ChEBI" id="CHEBI:16526"/>
        <dbReference type="ChEBI" id="CHEBI:57305"/>
        <dbReference type="ChEBI" id="CHEBI:83099"/>
        <dbReference type="ChEBI" id="CHEBI:83143"/>
        <dbReference type="EC" id="1.4.4.2"/>
    </reaction>
</comment>
<sequence>MGFRYLPTTESDRKEMLEAIGVSGIDELFAEIPETIRMRGDLGIPKALSEPELHRYFNRLAGKNLDFDKVVSFLGAGMYEHHIPAVVSHLLSRGEFYTAYTPYQPEISQGELQAMFEFQSMICELTGMEVANSSMYDGATALAEAAGLACVATRRKKVLVSRSVHPEAKAVLRTYLRGMGFFLEEIPYVQEGPDSGRTSLDDCTSRVDETTAAVILQSPNFFGIIEDGEAFARLIHDKGGLMIALVNPITLGLLKPPGAWGADLVVGEAQPLGIPVSFGGPSCGFFAARQEHLRRLPGRIVGQTVDRDGKRGFVLTLQAREQHIRREKATSNICSNQALNALAAAIYLSAMGRQGMVEVGRLNVQKAHYARQKLSAVPGVESRFAAPFFNEFVLKLPKPVEEVSRSLLKEGILPGYDLGRDYPELSDHLLVAVTEVRTKEEIDHFVTALEGLV</sequence>
<evidence type="ECO:0000313" key="6">
    <source>
        <dbReference type="EMBL" id="OUM88249.1"/>
    </source>
</evidence>
<comment type="caution">
    <text evidence="6">The sequence shown here is derived from an EMBL/GenBank/DDBJ whole genome shotgun (WGS) entry which is preliminary data.</text>
</comment>
<evidence type="ECO:0000256" key="3">
    <source>
        <dbReference type="ARBA" id="ARBA00049026"/>
    </source>
</evidence>
<dbReference type="AlphaFoldDB" id="A0A1Y3PV79"/>
<dbReference type="Pfam" id="PF02347">
    <property type="entry name" value="GDC-P"/>
    <property type="match status" value="1"/>
</dbReference>
<evidence type="ECO:0000256" key="4">
    <source>
        <dbReference type="HAMAP-Rule" id="MF_00712"/>
    </source>
</evidence>
<name>A0A1Y3PV79_9BACI</name>
<dbReference type="GO" id="GO:0004375">
    <property type="term" value="F:glycine dehydrogenase (decarboxylating) activity"/>
    <property type="evidence" value="ECO:0007669"/>
    <property type="project" value="UniProtKB-EC"/>
</dbReference>
<evidence type="ECO:0000256" key="2">
    <source>
        <dbReference type="ARBA" id="ARBA00023002"/>
    </source>
</evidence>
<comment type="subunit">
    <text evidence="4">The glycine cleavage system is composed of four proteins: P, T, L and H. In this organism, the P 'protein' is a heterodimer of two subunits.</text>
</comment>
<dbReference type="InterPro" id="IPR020581">
    <property type="entry name" value="GDC_P"/>
</dbReference>
<dbReference type="PIRSF" id="PIRSF006815">
    <property type="entry name" value="GcvPA"/>
    <property type="match status" value="1"/>
</dbReference>
<accession>A0A1Y3PV79</accession>
<dbReference type="EMBL" id="LZRT01000063">
    <property type="protein sequence ID" value="OUM88249.1"/>
    <property type="molecule type" value="Genomic_DNA"/>
</dbReference>
<evidence type="ECO:0000313" key="7">
    <source>
        <dbReference type="Proteomes" id="UP000196475"/>
    </source>
</evidence>
<dbReference type="GO" id="GO:0009116">
    <property type="term" value="P:nucleoside metabolic process"/>
    <property type="evidence" value="ECO:0007669"/>
    <property type="project" value="InterPro"/>
</dbReference>
<dbReference type="Proteomes" id="UP000196475">
    <property type="component" value="Unassembled WGS sequence"/>
</dbReference>